<dbReference type="Pfam" id="PF13229">
    <property type="entry name" value="Beta_helix"/>
    <property type="match status" value="1"/>
</dbReference>
<dbReference type="Proteomes" id="UP001281761">
    <property type="component" value="Unassembled WGS sequence"/>
</dbReference>
<organism evidence="2 3">
    <name type="scientific">Blattamonas nauphoetae</name>
    <dbReference type="NCBI Taxonomy" id="2049346"/>
    <lineage>
        <taxon>Eukaryota</taxon>
        <taxon>Metamonada</taxon>
        <taxon>Preaxostyla</taxon>
        <taxon>Oxymonadida</taxon>
        <taxon>Blattamonas</taxon>
    </lineage>
</organism>
<dbReference type="EMBL" id="JARBJD010000232">
    <property type="protein sequence ID" value="KAK2946293.1"/>
    <property type="molecule type" value="Genomic_DNA"/>
</dbReference>
<dbReference type="InterPro" id="IPR039448">
    <property type="entry name" value="Beta_helix"/>
</dbReference>
<evidence type="ECO:0000259" key="1">
    <source>
        <dbReference type="Pfam" id="PF13229"/>
    </source>
</evidence>
<protein>
    <recommendedName>
        <fullName evidence="1">Right handed beta helix domain-containing protein</fullName>
    </recommendedName>
</protein>
<sequence>MTTFQLLLIVFSFGRTKDSRIFDDQFEHIHSQSAQDVSSLMKTHPGPTINLHIEDRIEILHSLTLENRHIVITAPTACSFDACTSVSSSGCRFTNISSVPNASPNMPPHFRTHYKQLLSSMDMAHSEHGLYGLVSSDINSGGDFLFKNTSFSHCTTTETGQAYDQDHPCTDGSVTTFDSCTFTSMTSTSPGAGLWRQNAVSLTLISCTFTECVSTVAQGHHGGGLCAYNCDTVNLEGTNKFDRCVCKGGAGGGYFISETTTTLVVSGVKCEDCSNSDGSGYYGNGGGGFLGMNKAPEAAVQITNCEFTGCTSTSTGGLTVNIAWTVVSSCKFTDCEGNGHERGGGLNFYPTGTHTLSFSSFTNCSHLTGIGGGVAFAGKSTITMDSVDFVDCHTDNGQGGGCWANGVVVLESVTFTNCYALNGEGGGCYLGNGSSVEVKDCSFTDCNITLDSYATGGGALAGT</sequence>
<evidence type="ECO:0000313" key="3">
    <source>
        <dbReference type="Proteomes" id="UP001281761"/>
    </source>
</evidence>
<name>A0ABQ9X3Z4_9EUKA</name>
<accession>A0ABQ9X3Z4</accession>
<reference evidence="2 3" key="1">
    <citation type="journal article" date="2022" name="bioRxiv">
        <title>Genomics of Preaxostyla Flagellates Illuminates Evolutionary Transitions and the Path Towards Mitochondrial Loss.</title>
        <authorList>
            <person name="Novak L.V.F."/>
            <person name="Treitli S.C."/>
            <person name="Pyrih J."/>
            <person name="Halakuc P."/>
            <person name="Pipaliya S.V."/>
            <person name="Vacek V."/>
            <person name="Brzon O."/>
            <person name="Soukal P."/>
            <person name="Eme L."/>
            <person name="Dacks J.B."/>
            <person name="Karnkowska A."/>
            <person name="Elias M."/>
            <person name="Hampl V."/>
        </authorList>
    </citation>
    <scope>NUCLEOTIDE SEQUENCE [LARGE SCALE GENOMIC DNA]</scope>
    <source>
        <strain evidence="2">NAU3</strain>
        <tissue evidence="2">Gut</tissue>
    </source>
</reference>
<keyword evidence="3" id="KW-1185">Reference proteome</keyword>
<feature type="domain" description="Right handed beta helix" evidence="1">
    <location>
        <begin position="298"/>
        <end position="449"/>
    </location>
</feature>
<evidence type="ECO:0000313" key="2">
    <source>
        <dbReference type="EMBL" id="KAK2946293.1"/>
    </source>
</evidence>
<proteinExistence type="predicted"/>
<gene>
    <name evidence="2" type="ORF">BLNAU_18814</name>
</gene>
<dbReference type="InterPro" id="IPR011050">
    <property type="entry name" value="Pectin_lyase_fold/virulence"/>
</dbReference>
<dbReference type="SUPFAM" id="SSF51126">
    <property type="entry name" value="Pectin lyase-like"/>
    <property type="match status" value="1"/>
</dbReference>
<comment type="caution">
    <text evidence="2">The sequence shown here is derived from an EMBL/GenBank/DDBJ whole genome shotgun (WGS) entry which is preliminary data.</text>
</comment>